<reference evidence="1 2" key="1">
    <citation type="submission" date="2017-03" db="EMBL/GenBank/DDBJ databases">
        <title>Genomic insights into Mycobacterium simiae human colonization.</title>
        <authorList>
            <person name="Steffani J.L."/>
            <person name="Brunck M.E."/>
            <person name="Cruz E."/>
            <person name="Montiel R."/>
            <person name="Barona F."/>
        </authorList>
    </citation>
    <scope>NUCLEOTIDE SEQUENCE [LARGE SCALE GENOMIC DNA]</scope>
    <source>
        <strain evidence="1 2">MsiGto</strain>
    </source>
</reference>
<proteinExistence type="predicted"/>
<dbReference type="Proteomes" id="UP000193040">
    <property type="component" value="Unassembled WGS sequence"/>
</dbReference>
<dbReference type="EMBL" id="MZZM01000025">
    <property type="protein sequence ID" value="ORJ57772.1"/>
    <property type="molecule type" value="Genomic_DNA"/>
</dbReference>
<sequence length="65" mass="7108">MAAQADATMLPKDRAVSVVKPIADLTVSASTSNCKNTKEMDSNVDSNGIRFVLVRKYPPTYGNYR</sequence>
<gene>
    <name evidence="1" type="ORF">B5M45_19350</name>
</gene>
<keyword evidence="2" id="KW-1185">Reference proteome</keyword>
<accession>A0A1X0XY50</accession>
<dbReference type="AlphaFoldDB" id="A0A1X0XY50"/>
<name>A0A1X0XY50_MYCSI</name>
<organism evidence="1 2">
    <name type="scientific">Mycobacterium simiae</name>
    <name type="common">Mycobacterium habana</name>
    <dbReference type="NCBI Taxonomy" id="1784"/>
    <lineage>
        <taxon>Bacteria</taxon>
        <taxon>Bacillati</taxon>
        <taxon>Actinomycetota</taxon>
        <taxon>Actinomycetes</taxon>
        <taxon>Mycobacteriales</taxon>
        <taxon>Mycobacteriaceae</taxon>
        <taxon>Mycobacterium</taxon>
        <taxon>Mycobacterium simiae complex</taxon>
    </lineage>
</organism>
<comment type="caution">
    <text evidence="1">The sequence shown here is derived from an EMBL/GenBank/DDBJ whole genome shotgun (WGS) entry which is preliminary data.</text>
</comment>
<protein>
    <submittedName>
        <fullName evidence="1">Uncharacterized protein</fullName>
    </submittedName>
</protein>
<evidence type="ECO:0000313" key="1">
    <source>
        <dbReference type="EMBL" id="ORJ57772.1"/>
    </source>
</evidence>
<evidence type="ECO:0000313" key="2">
    <source>
        <dbReference type="Proteomes" id="UP000193040"/>
    </source>
</evidence>